<evidence type="ECO:0000313" key="4">
    <source>
        <dbReference type="EMBL" id="OJK01839.1"/>
    </source>
</evidence>
<organism evidence="4 5">
    <name type="scientific">Aspergillus aculeatus (strain ATCC 16872 / CBS 172.66 / WB 5094)</name>
    <dbReference type="NCBI Taxonomy" id="690307"/>
    <lineage>
        <taxon>Eukaryota</taxon>
        <taxon>Fungi</taxon>
        <taxon>Dikarya</taxon>
        <taxon>Ascomycota</taxon>
        <taxon>Pezizomycotina</taxon>
        <taxon>Eurotiomycetes</taxon>
        <taxon>Eurotiomycetidae</taxon>
        <taxon>Eurotiales</taxon>
        <taxon>Aspergillaceae</taxon>
        <taxon>Aspergillus</taxon>
        <taxon>Aspergillus subgen. Circumdati</taxon>
    </lineage>
</organism>
<keyword evidence="5" id="KW-1185">Reference proteome</keyword>
<dbReference type="GeneID" id="30976190"/>
<dbReference type="OMA" id="PMINSNE"/>
<name>A0A1L9X0N0_ASPA1</name>
<evidence type="ECO:0000256" key="2">
    <source>
        <dbReference type="ARBA" id="ARBA00022857"/>
    </source>
</evidence>
<dbReference type="PRINTS" id="PR00080">
    <property type="entry name" value="SDRFAMILY"/>
</dbReference>
<dbReference type="Proteomes" id="UP000184546">
    <property type="component" value="Unassembled WGS sequence"/>
</dbReference>
<evidence type="ECO:0000256" key="1">
    <source>
        <dbReference type="ARBA" id="ARBA00006484"/>
    </source>
</evidence>
<dbReference type="STRING" id="690307.A0A1L9X0N0"/>
<dbReference type="RefSeq" id="XP_020058178.1">
    <property type="nucleotide sequence ID" value="XM_020202376.1"/>
</dbReference>
<dbReference type="Pfam" id="PF13561">
    <property type="entry name" value="adh_short_C2"/>
    <property type="match status" value="1"/>
</dbReference>
<dbReference type="InterPro" id="IPR036291">
    <property type="entry name" value="NAD(P)-bd_dom_sf"/>
</dbReference>
<keyword evidence="2" id="KW-0521">NADP</keyword>
<evidence type="ECO:0000256" key="3">
    <source>
        <dbReference type="ARBA" id="ARBA00023002"/>
    </source>
</evidence>
<dbReference type="GO" id="GO:0016491">
    <property type="term" value="F:oxidoreductase activity"/>
    <property type="evidence" value="ECO:0007669"/>
    <property type="project" value="UniProtKB-KW"/>
</dbReference>
<dbReference type="InterPro" id="IPR020904">
    <property type="entry name" value="Sc_DH/Rdtase_CS"/>
</dbReference>
<dbReference type="GO" id="GO:0044550">
    <property type="term" value="P:secondary metabolite biosynthetic process"/>
    <property type="evidence" value="ECO:0007669"/>
    <property type="project" value="UniProtKB-ARBA"/>
</dbReference>
<evidence type="ECO:0000313" key="5">
    <source>
        <dbReference type="Proteomes" id="UP000184546"/>
    </source>
</evidence>
<dbReference type="PANTHER" id="PTHR24321">
    <property type="entry name" value="DEHYDROGENASES, SHORT CHAIN"/>
    <property type="match status" value="1"/>
</dbReference>
<sequence>MDITGYALVTGAGSGIGRACALAFAREGAAGVAFTDLNLEAAQQAAEESRALTQQSFGTIDYLVNSAGIGVQVAAEIAEASLTEFIRFLDVNVTGSFLLTKYVSRTMKQQEARLVCARNVQRGFTRGVILNMASCASFVATPALTQYTTSKHAVLGLTRNAALDNAKYGIRVNCLCPSWVDTPMVDRAVKDNPDLGALIAQSVPMGRIAQVDEITDLILFLCSPRASYVTGSSWIVDGGTTLCSHV</sequence>
<dbReference type="PROSITE" id="PS00061">
    <property type="entry name" value="ADH_SHORT"/>
    <property type="match status" value="1"/>
</dbReference>
<proteinExistence type="inferred from homology"/>
<dbReference type="OrthoDB" id="5840532at2759"/>
<dbReference type="Gene3D" id="3.40.50.720">
    <property type="entry name" value="NAD(P)-binding Rossmann-like Domain"/>
    <property type="match status" value="1"/>
</dbReference>
<dbReference type="CDD" id="cd05233">
    <property type="entry name" value="SDR_c"/>
    <property type="match status" value="1"/>
</dbReference>
<reference evidence="5" key="1">
    <citation type="journal article" date="2017" name="Genome Biol.">
        <title>Comparative genomics reveals high biological diversity and specific adaptations in the industrially and medically important fungal genus Aspergillus.</title>
        <authorList>
            <person name="de Vries R.P."/>
            <person name="Riley R."/>
            <person name="Wiebenga A."/>
            <person name="Aguilar-Osorio G."/>
            <person name="Amillis S."/>
            <person name="Uchima C.A."/>
            <person name="Anderluh G."/>
            <person name="Asadollahi M."/>
            <person name="Askin M."/>
            <person name="Barry K."/>
            <person name="Battaglia E."/>
            <person name="Bayram O."/>
            <person name="Benocci T."/>
            <person name="Braus-Stromeyer S.A."/>
            <person name="Caldana C."/>
            <person name="Canovas D."/>
            <person name="Cerqueira G.C."/>
            <person name="Chen F."/>
            <person name="Chen W."/>
            <person name="Choi C."/>
            <person name="Clum A."/>
            <person name="Dos Santos R.A."/>
            <person name="Damasio A.R."/>
            <person name="Diallinas G."/>
            <person name="Emri T."/>
            <person name="Fekete E."/>
            <person name="Flipphi M."/>
            <person name="Freyberg S."/>
            <person name="Gallo A."/>
            <person name="Gournas C."/>
            <person name="Habgood R."/>
            <person name="Hainaut M."/>
            <person name="Harispe M.L."/>
            <person name="Henrissat B."/>
            <person name="Hilden K.S."/>
            <person name="Hope R."/>
            <person name="Hossain A."/>
            <person name="Karabika E."/>
            <person name="Karaffa L."/>
            <person name="Karanyi Z."/>
            <person name="Krasevec N."/>
            <person name="Kuo A."/>
            <person name="Kusch H."/>
            <person name="LaButti K."/>
            <person name="Lagendijk E.L."/>
            <person name="Lapidus A."/>
            <person name="Levasseur A."/>
            <person name="Lindquist E."/>
            <person name="Lipzen A."/>
            <person name="Logrieco A.F."/>
            <person name="MacCabe A."/>
            <person name="Maekelae M.R."/>
            <person name="Malavazi I."/>
            <person name="Melin P."/>
            <person name="Meyer V."/>
            <person name="Mielnichuk N."/>
            <person name="Miskei M."/>
            <person name="Molnar A.P."/>
            <person name="Mule G."/>
            <person name="Ngan C.Y."/>
            <person name="Orejas M."/>
            <person name="Orosz E."/>
            <person name="Ouedraogo J.P."/>
            <person name="Overkamp K.M."/>
            <person name="Park H.-S."/>
            <person name="Perrone G."/>
            <person name="Piumi F."/>
            <person name="Punt P.J."/>
            <person name="Ram A.F."/>
            <person name="Ramon A."/>
            <person name="Rauscher S."/>
            <person name="Record E."/>
            <person name="Riano-Pachon D.M."/>
            <person name="Robert V."/>
            <person name="Roehrig J."/>
            <person name="Ruller R."/>
            <person name="Salamov A."/>
            <person name="Salih N.S."/>
            <person name="Samson R.A."/>
            <person name="Sandor E."/>
            <person name="Sanguinetti M."/>
            <person name="Schuetze T."/>
            <person name="Sepcic K."/>
            <person name="Shelest E."/>
            <person name="Sherlock G."/>
            <person name="Sophianopoulou V."/>
            <person name="Squina F.M."/>
            <person name="Sun H."/>
            <person name="Susca A."/>
            <person name="Todd R.B."/>
            <person name="Tsang A."/>
            <person name="Unkles S.E."/>
            <person name="van de Wiele N."/>
            <person name="van Rossen-Uffink D."/>
            <person name="Oliveira J.V."/>
            <person name="Vesth T.C."/>
            <person name="Visser J."/>
            <person name="Yu J.-H."/>
            <person name="Zhou M."/>
            <person name="Andersen M.R."/>
            <person name="Archer D.B."/>
            <person name="Baker S.E."/>
            <person name="Benoit I."/>
            <person name="Brakhage A.A."/>
            <person name="Braus G.H."/>
            <person name="Fischer R."/>
            <person name="Frisvad J.C."/>
            <person name="Goldman G.H."/>
            <person name="Houbraken J."/>
            <person name="Oakley B."/>
            <person name="Pocsi I."/>
            <person name="Scazzocchio C."/>
            <person name="Seiboth B."/>
            <person name="vanKuyk P.A."/>
            <person name="Wortman J."/>
            <person name="Dyer P.S."/>
            <person name="Grigoriev I.V."/>
        </authorList>
    </citation>
    <scope>NUCLEOTIDE SEQUENCE [LARGE SCALE GENOMIC DNA]</scope>
    <source>
        <strain evidence="5">ATCC 16872 / CBS 172.66 / WB 5094</strain>
    </source>
</reference>
<accession>A0A1L9X0N0</accession>
<dbReference type="FunFam" id="3.40.50.720:FF:000084">
    <property type="entry name" value="Short-chain dehydrogenase reductase"/>
    <property type="match status" value="1"/>
</dbReference>
<comment type="similarity">
    <text evidence="1">Belongs to the short-chain dehydrogenases/reductases (SDR) family.</text>
</comment>
<keyword evidence="3" id="KW-0560">Oxidoreductase</keyword>
<dbReference type="AlphaFoldDB" id="A0A1L9X0N0"/>
<dbReference type="VEuPathDB" id="FungiDB:ASPACDRAFT_50674"/>
<dbReference type="InterPro" id="IPR002347">
    <property type="entry name" value="SDR_fam"/>
</dbReference>
<gene>
    <name evidence="4" type="ORF">ASPACDRAFT_50674</name>
</gene>
<protein>
    <submittedName>
        <fullName evidence="4">Uncharacterized protein</fullName>
    </submittedName>
</protein>
<dbReference type="PRINTS" id="PR00081">
    <property type="entry name" value="GDHRDH"/>
</dbReference>
<dbReference type="PANTHER" id="PTHR24321:SF12">
    <property type="entry name" value="SHORT-CHAIN DEHYDROGENASE_REDUCTASE FAMILY, PUTATIVE (AFU_ORTHOLOGUE AFUA_5G14340)-RELATED"/>
    <property type="match status" value="1"/>
</dbReference>
<dbReference type="SUPFAM" id="SSF51735">
    <property type="entry name" value="NAD(P)-binding Rossmann-fold domains"/>
    <property type="match status" value="1"/>
</dbReference>
<dbReference type="EMBL" id="KV878973">
    <property type="protein sequence ID" value="OJK01839.1"/>
    <property type="molecule type" value="Genomic_DNA"/>
</dbReference>